<accession>X6N6W5</accession>
<comment type="caution">
    <text evidence="3">The sequence shown here is derived from an EMBL/GenBank/DDBJ whole genome shotgun (WGS) entry which is preliminary data.</text>
</comment>
<keyword evidence="2" id="KW-1133">Transmembrane helix</keyword>
<evidence type="ECO:0008006" key="5">
    <source>
        <dbReference type="Google" id="ProtNLM"/>
    </source>
</evidence>
<feature type="region of interest" description="Disordered" evidence="1">
    <location>
        <begin position="1"/>
        <end position="31"/>
    </location>
</feature>
<gene>
    <name evidence="3" type="ORF">RFI_15534</name>
</gene>
<sequence length="174" mass="19624">MATRKRKARHFSKSDDDAAPTPSTANLKPKPSSMARVLSGVSQIPWVMSSIVSGTKQALRDPEYLMQKSRDLIKYVDLGGEEIYYMFVGGLTFIFLSHIFSSLITYVFGADFFLFVFIDTLVVSLARLTLFIIFLWFAIAFVAFLWVLFFQDNAYAQTLRDGASASNSDKSKQQ</sequence>
<name>X6N6W5_RETFI</name>
<reference evidence="3 4" key="1">
    <citation type="journal article" date="2013" name="Curr. Biol.">
        <title>The Genome of the Foraminiferan Reticulomyxa filosa.</title>
        <authorList>
            <person name="Glockner G."/>
            <person name="Hulsmann N."/>
            <person name="Schleicher M."/>
            <person name="Noegel A.A."/>
            <person name="Eichinger L."/>
            <person name="Gallinger C."/>
            <person name="Pawlowski J."/>
            <person name="Sierra R."/>
            <person name="Euteneuer U."/>
            <person name="Pillet L."/>
            <person name="Moustafa A."/>
            <person name="Platzer M."/>
            <person name="Groth M."/>
            <person name="Szafranski K."/>
            <person name="Schliwa M."/>
        </authorList>
    </citation>
    <scope>NUCLEOTIDE SEQUENCE [LARGE SCALE GENOMIC DNA]</scope>
</reference>
<protein>
    <recommendedName>
        <fullName evidence="5">Transmembrane protein</fullName>
    </recommendedName>
</protein>
<evidence type="ECO:0000256" key="1">
    <source>
        <dbReference type="SAM" id="MobiDB-lite"/>
    </source>
</evidence>
<feature type="transmembrane region" description="Helical" evidence="2">
    <location>
        <begin position="83"/>
        <end position="108"/>
    </location>
</feature>
<dbReference type="EMBL" id="ASPP01011407">
    <property type="protein sequence ID" value="ETO21668.1"/>
    <property type="molecule type" value="Genomic_DNA"/>
</dbReference>
<feature type="transmembrane region" description="Helical" evidence="2">
    <location>
        <begin position="128"/>
        <end position="150"/>
    </location>
</feature>
<feature type="compositionally biased region" description="Basic residues" evidence="1">
    <location>
        <begin position="1"/>
        <end position="11"/>
    </location>
</feature>
<keyword evidence="2" id="KW-0812">Transmembrane</keyword>
<evidence type="ECO:0000313" key="3">
    <source>
        <dbReference type="EMBL" id="ETO21668.1"/>
    </source>
</evidence>
<evidence type="ECO:0000313" key="4">
    <source>
        <dbReference type="Proteomes" id="UP000023152"/>
    </source>
</evidence>
<dbReference type="Proteomes" id="UP000023152">
    <property type="component" value="Unassembled WGS sequence"/>
</dbReference>
<organism evidence="3 4">
    <name type="scientific">Reticulomyxa filosa</name>
    <dbReference type="NCBI Taxonomy" id="46433"/>
    <lineage>
        <taxon>Eukaryota</taxon>
        <taxon>Sar</taxon>
        <taxon>Rhizaria</taxon>
        <taxon>Retaria</taxon>
        <taxon>Foraminifera</taxon>
        <taxon>Monothalamids</taxon>
        <taxon>Reticulomyxidae</taxon>
        <taxon>Reticulomyxa</taxon>
    </lineage>
</organism>
<evidence type="ECO:0000256" key="2">
    <source>
        <dbReference type="SAM" id="Phobius"/>
    </source>
</evidence>
<keyword evidence="2" id="KW-0472">Membrane</keyword>
<dbReference type="AlphaFoldDB" id="X6N6W5"/>
<proteinExistence type="predicted"/>
<keyword evidence="4" id="KW-1185">Reference proteome</keyword>